<accession>A0ABW9SSU1</accession>
<protein>
    <submittedName>
        <fullName evidence="2">ACP phosphodiesterase</fullName>
    </submittedName>
</protein>
<dbReference type="SUPFAM" id="SSF52218">
    <property type="entry name" value="Flavoproteins"/>
    <property type="match status" value="1"/>
</dbReference>
<comment type="caution">
    <text evidence="2">The sequence shown here is derived from an EMBL/GenBank/DDBJ whole genome shotgun (WGS) entry which is preliminary data.</text>
</comment>
<organism evidence="2 3">
    <name type="scientific">Pseudoduganella danionis</name>
    <dbReference type="NCBI Taxonomy" id="1890295"/>
    <lineage>
        <taxon>Bacteria</taxon>
        <taxon>Pseudomonadati</taxon>
        <taxon>Pseudomonadota</taxon>
        <taxon>Betaproteobacteria</taxon>
        <taxon>Burkholderiales</taxon>
        <taxon>Oxalobacteraceae</taxon>
        <taxon>Telluria group</taxon>
        <taxon>Pseudoduganella</taxon>
    </lineage>
</organism>
<dbReference type="PANTHER" id="PTHR30543">
    <property type="entry name" value="CHROMATE REDUCTASE"/>
    <property type="match status" value="1"/>
</dbReference>
<dbReference type="Proteomes" id="UP000735592">
    <property type="component" value="Unassembled WGS sequence"/>
</dbReference>
<keyword evidence="3" id="KW-1185">Reference proteome</keyword>
<evidence type="ECO:0000313" key="3">
    <source>
        <dbReference type="Proteomes" id="UP000735592"/>
    </source>
</evidence>
<dbReference type="Gene3D" id="3.40.50.360">
    <property type="match status" value="1"/>
</dbReference>
<name>A0ABW9SSU1_9BURK</name>
<dbReference type="InterPro" id="IPR005025">
    <property type="entry name" value="FMN_Rdtase-like_dom"/>
</dbReference>
<evidence type="ECO:0000313" key="2">
    <source>
        <dbReference type="EMBL" id="MTW35228.1"/>
    </source>
</evidence>
<feature type="domain" description="NADPH-dependent FMN reductase-like" evidence="1">
    <location>
        <begin position="5"/>
        <end position="153"/>
    </location>
</feature>
<dbReference type="RefSeq" id="WP_155436576.1">
    <property type="nucleotide sequence ID" value="NZ_JBHLXK010000008.1"/>
</dbReference>
<sequence>MSAKKIAVIVGSLRKDSINRKFAQELMAMAPASLAMQIVEIGELPLYNQDLEENGATAPQAWQNFRQQMAGMDGVLFVTPEYNRSVPAALKNAIDVGSRPYGSSIWSGKPAAIVSVSPGATGGFGANHHLRQCMVFLDMPLLQQPEAYIGGATKLLDDHGKINNDSSRQFLQKIIDTYAAWVAKTSKV</sequence>
<dbReference type="InterPro" id="IPR050712">
    <property type="entry name" value="NAD(P)H-dep_reductase"/>
</dbReference>
<dbReference type="EMBL" id="WNKW01000009">
    <property type="protein sequence ID" value="MTW35228.1"/>
    <property type="molecule type" value="Genomic_DNA"/>
</dbReference>
<gene>
    <name evidence="2" type="ORF">GM655_20730</name>
</gene>
<dbReference type="PANTHER" id="PTHR30543:SF21">
    <property type="entry name" value="NAD(P)H-DEPENDENT FMN REDUCTASE LOT6"/>
    <property type="match status" value="1"/>
</dbReference>
<evidence type="ECO:0000259" key="1">
    <source>
        <dbReference type="Pfam" id="PF03358"/>
    </source>
</evidence>
<proteinExistence type="predicted"/>
<dbReference type="InterPro" id="IPR029039">
    <property type="entry name" value="Flavoprotein-like_sf"/>
</dbReference>
<dbReference type="Pfam" id="PF03358">
    <property type="entry name" value="FMN_red"/>
    <property type="match status" value="1"/>
</dbReference>
<reference evidence="2 3" key="1">
    <citation type="submission" date="2019-11" db="EMBL/GenBank/DDBJ databases">
        <title>Type strains purchased from KCTC, JCM and DSMZ.</title>
        <authorList>
            <person name="Lu H."/>
        </authorList>
    </citation>
    <scope>NUCLEOTIDE SEQUENCE [LARGE SCALE GENOMIC DNA]</scope>
    <source>
        <strain evidence="2 3">DSM 103461</strain>
    </source>
</reference>